<dbReference type="Pfam" id="PF07676">
    <property type="entry name" value="PD40"/>
    <property type="match status" value="3"/>
</dbReference>
<keyword evidence="6" id="KW-1185">Reference proteome</keyword>
<dbReference type="GO" id="GO:0006508">
    <property type="term" value="P:proteolysis"/>
    <property type="evidence" value="ECO:0007669"/>
    <property type="project" value="InterPro"/>
</dbReference>
<keyword evidence="2" id="KW-0645">Protease</keyword>
<evidence type="ECO:0000256" key="3">
    <source>
        <dbReference type="SAM" id="SignalP"/>
    </source>
</evidence>
<dbReference type="AlphaFoldDB" id="A0A8T4IK34"/>
<dbReference type="InterPro" id="IPR011659">
    <property type="entry name" value="WD40"/>
</dbReference>
<evidence type="ECO:0000256" key="1">
    <source>
        <dbReference type="ARBA" id="ARBA00022801"/>
    </source>
</evidence>
<organism evidence="5 6">
    <name type="scientific">Stakelama marina</name>
    <dbReference type="NCBI Taxonomy" id="2826939"/>
    <lineage>
        <taxon>Bacteria</taxon>
        <taxon>Pseudomonadati</taxon>
        <taxon>Pseudomonadota</taxon>
        <taxon>Alphaproteobacteria</taxon>
        <taxon>Sphingomonadales</taxon>
        <taxon>Sphingomonadaceae</taxon>
        <taxon>Stakelama</taxon>
    </lineage>
</organism>
<evidence type="ECO:0000313" key="5">
    <source>
        <dbReference type="EMBL" id="MBR0552546.1"/>
    </source>
</evidence>
<accession>A0A8T4IK34</accession>
<dbReference type="SUPFAM" id="SSF53474">
    <property type="entry name" value="alpha/beta-Hydrolases"/>
    <property type="match status" value="1"/>
</dbReference>
<gene>
    <name evidence="5" type="ORF">J7S20_08515</name>
</gene>
<feature type="chain" id="PRO_5035803138" evidence="3">
    <location>
        <begin position="22"/>
        <end position="679"/>
    </location>
</feature>
<keyword evidence="1" id="KW-0378">Hydrolase</keyword>
<dbReference type="PANTHER" id="PTHR42776:SF27">
    <property type="entry name" value="DIPEPTIDYL PEPTIDASE FAMILY MEMBER 6"/>
    <property type="match status" value="1"/>
</dbReference>
<dbReference type="Gene3D" id="2.120.10.30">
    <property type="entry name" value="TolB, C-terminal domain"/>
    <property type="match status" value="2"/>
</dbReference>
<name>A0A8T4IK34_9SPHN</name>
<dbReference type="InterPro" id="IPR001375">
    <property type="entry name" value="Peptidase_S9_cat"/>
</dbReference>
<dbReference type="InterPro" id="IPR011042">
    <property type="entry name" value="6-blade_b-propeller_TolB-like"/>
</dbReference>
<comment type="caution">
    <text evidence="5">The sequence shown here is derived from an EMBL/GenBank/DDBJ whole genome shotgun (WGS) entry which is preliminary data.</text>
</comment>
<reference evidence="5" key="1">
    <citation type="submission" date="2021-04" db="EMBL/GenBank/DDBJ databases">
        <title>Ouciella asimina sp. nov., isolated from the surface seawater in the hydrothermal field of Okinawa Trough.</title>
        <authorList>
            <person name="Shuang W."/>
        </authorList>
    </citation>
    <scope>NUCLEOTIDE SEQUENCE</scope>
    <source>
        <strain evidence="5">LXI357</strain>
    </source>
</reference>
<dbReference type="InterPro" id="IPR029058">
    <property type="entry name" value="AB_hydrolase_fold"/>
</dbReference>
<dbReference type="Pfam" id="PF00326">
    <property type="entry name" value="Peptidase_S9"/>
    <property type="match status" value="1"/>
</dbReference>
<dbReference type="EMBL" id="JAGRQC010000002">
    <property type="protein sequence ID" value="MBR0552546.1"/>
    <property type="molecule type" value="Genomic_DNA"/>
</dbReference>
<keyword evidence="3" id="KW-0732">Signal</keyword>
<dbReference type="GO" id="GO:0004252">
    <property type="term" value="F:serine-type endopeptidase activity"/>
    <property type="evidence" value="ECO:0007669"/>
    <property type="project" value="TreeGrafter"/>
</dbReference>
<evidence type="ECO:0000259" key="4">
    <source>
        <dbReference type="Pfam" id="PF00326"/>
    </source>
</evidence>
<dbReference type="Proteomes" id="UP000676996">
    <property type="component" value="Unassembled WGS sequence"/>
</dbReference>
<dbReference type="RefSeq" id="WP_284053821.1">
    <property type="nucleotide sequence ID" value="NZ_JAGRQC010000002.1"/>
</dbReference>
<protein>
    <submittedName>
        <fullName evidence="5">S9 family peptidase</fullName>
    </submittedName>
</protein>
<sequence>MRGFVAGALALIILGAGSAKAAPRPIVPADINRLHEVTDPQVGPSGEWVAYSVRTTDIDADKTVDHLWMTKWDGSATVRLTSRKGESETHPRFSPDGKWIAFLSSRGDDGDDTQLWLMDRRGGEGERLPGIKGSVDDFAWSPDANKLVLVVTDPDPQASAKKAGKKDGEDAKPHPIVIDRFQFKQDIDGYLGKRRKRLWIYDLATHEMRRLTTGDFDEALPAWSPDGTRIAFTSKRAPDPDRTYDSNLFVASVGDTPAKPVALTRFAGADNDSGWGSYPAWSPDGSHIAYLQGGPVKLFSYGTRHLAIISAGGGDPTILTASLDRNVHDPIWSRDGRNIRFIVEDDEAERIAQVPAAGGAVRDIASGWRVFSHPSANPRGGMAVLLTTPAAPDEVYALGADGTLRQLSHQNDAWLREVAVAPVKRTRMTSKDGTEVHGFIVTPPGIAKPANLPTVLYNHGGPQSQFDAGFNIMWQIFAGHGFAVVSTNPRGSTGRGQDYAAALYADWGGPAVPDALAGVDDAVASGIANPDRLFVGGWSYGAMLTEYIIASDQRFRAAVAGAGIVNVLAGYGTDQYIRDYEMELGTPWTNLDAWLKISYPFYHNDRIVTPTLFMNGEKDFNVPLINSEQMYQALKSRDVPTELVIYPGQFHGFRRPSFLKDRMERWLAWYDRFAAGKPS</sequence>
<keyword evidence="2" id="KW-0720">Serine protease</keyword>
<feature type="domain" description="Peptidase S9 prolyl oligopeptidase catalytic" evidence="4">
    <location>
        <begin position="472"/>
        <end position="673"/>
    </location>
</feature>
<feature type="signal peptide" evidence="3">
    <location>
        <begin position="1"/>
        <end position="21"/>
    </location>
</feature>
<dbReference type="Gene3D" id="3.40.50.1820">
    <property type="entry name" value="alpha/beta hydrolase"/>
    <property type="match status" value="1"/>
</dbReference>
<dbReference type="PANTHER" id="PTHR42776">
    <property type="entry name" value="SERINE PEPTIDASE S9 FAMILY MEMBER"/>
    <property type="match status" value="1"/>
</dbReference>
<proteinExistence type="predicted"/>
<dbReference type="SUPFAM" id="SSF82171">
    <property type="entry name" value="DPP6 N-terminal domain-like"/>
    <property type="match status" value="1"/>
</dbReference>
<evidence type="ECO:0000313" key="6">
    <source>
        <dbReference type="Proteomes" id="UP000676996"/>
    </source>
</evidence>
<evidence type="ECO:0000256" key="2">
    <source>
        <dbReference type="ARBA" id="ARBA00022825"/>
    </source>
</evidence>